<dbReference type="InParanoid" id="A0A316VGB9"/>
<protein>
    <submittedName>
        <fullName evidence="2">Uncharacterized protein</fullName>
    </submittedName>
</protein>
<name>A0A316VGB9_9BASI</name>
<keyword evidence="3" id="KW-1185">Reference proteome</keyword>
<keyword evidence="1" id="KW-0732">Signal</keyword>
<evidence type="ECO:0000313" key="2">
    <source>
        <dbReference type="EMBL" id="PWN35373.1"/>
    </source>
</evidence>
<dbReference type="EMBL" id="KZ819603">
    <property type="protein sequence ID" value="PWN35373.1"/>
    <property type="molecule type" value="Genomic_DNA"/>
</dbReference>
<reference evidence="2 3" key="1">
    <citation type="journal article" date="2018" name="Mol. Biol. Evol.">
        <title>Broad Genomic Sampling Reveals a Smut Pathogenic Ancestry of the Fungal Clade Ustilaginomycotina.</title>
        <authorList>
            <person name="Kijpornyongpan T."/>
            <person name="Mondo S.J."/>
            <person name="Barry K."/>
            <person name="Sandor L."/>
            <person name="Lee J."/>
            <person name="Lipzen A."/>
            <person name="Pangilinan J."/>
            <person name="LaButti K."/>
            <person name="Hainaut M."/>
            <person name="Henrissat B."/>
            <person name="Grigoriev I.V."/>
            <person name="Spatafora J.W."/>
            <person name="Aime M.C."/>
        </authorList>
    </citation>
    <scope>NUCLEOTIDE SEQUENCE [LARGE SCALE GENOMIC DNA]</scope>
    <source>
        <strain evidence="2 3">MCA 3882</strain>
    </source>
</reference>
<dbReference type="Proteomes" id="UP000245771">
    <property type="component" value="Unassembled WGS sequence"/>
</dbReference>
<gene>
    <name evidence="2" type="ORF">FA14DRAFT_154788</name>
</gene>
<proteinExistence type="predicted"/>
<dbReference type="AlphaFoldDB" id="A0A316VGB9"/>
<accession>A0A316VGB9</accession>
<sequence>MVAYCTFISLIFLSVLALPNPTLISGLSSSSSSSDGSSRKELDCSDFDKKNESFHEDLNESNFQILLTHRSKGYESSHGQSNTERDVYLVINPRFVIDSCTIWDRTRIPDKSRINLFERGTRRKREASELVRTTNSPIRRPEQSKVELTERQKFLKDKSSRIRRTAREEIKSSKAEIKKLKKHYYQFHDSRIAADGAKIQRGNTIRDAWADKYIELETVKSNIRRHERSGNYLQHIPAIHQALHEQANKMKDIPNRLEKEMSDLKSKGRVDTNQYWEHSLEESQKYWKFRDEVDQHKDLIRFNKKSLRKLEKHKVQ</sequence>
<dbReference type="GeneID" id="37019491"/>
<organism evidence="2 3">
    <name type="scientific">Meira miltonrushii</name>
    <dbReference type="NCBI Taxonomy" id="1280837"/>
    <lineage>
        <taxon>Eukaryota</taxon>
        <taxon>Fungi</taxon>
        <taxon>Dikarya</taxon>
        <taxon>Basidiomycota</taxon>
        <taxon>Ustilaginomycotina</taxon>
        <taxon>Exobasidiomycetes</taxon>
        <taxon>Exobasidiales</taxon>
        <taxon>Brachybasidiaceae</taxon>
        <taxon>Meira</taxon>
    </lineage>
</organism>
<evidence type="ECO:0000256" key="1">
    <source>
        <dbReference type="SAM" id="SignalP"/>
    </source>
</evidence>
<feature type="chain" id="PRO_5016282367" evidence="1">
    <location>
        <begin position="18"/>
        <end position="316"/>
    </location>
</feature>
<evidence type="ECO:0000313" key="3">
    <source>
        <dbReference type="Proteomes" id="UP000245771"/>
    </source>
</evidence>
<dbReference type="RefSeq" id="XP_025355675.1">
    <property type="nucleotide sequence ID" value="XM_025497710.1"/>
</dbReference>
<feature type="signal peptide" evidence="1">
    <location>
        <begin position="1"/>
        <end position="17"/>
    </location>
</feature>
<dbReference type="OrthoDB" id="10584216at2759"/>